<protein>
    <submittedName>
        <fullName evidence="2">Uncharacterized protein</fullName>
    </submittedName>
</protein>
<dbReference type="PANTHER" id="PTHR48059">
    <property type="entry name" value="POLYGALACTURONASE INHIBITOR 1"/>
    <property type="match status" value="1"/>
</dbReference>
<dbReference type="InterPro" id="IPR051848">
    <property type="entry name" value="PGIP"/>
</dbReference>
<sequence length="215" mass="24256">MSSLQLSSPIPKFLSQVSKLVYLNLENNQCTGSIPLSLSELKNLESLFLERNRLIGLMSKSFGQFNIINPPNFYFSHNQLTGSIPKSLGNFNFGLIDLSRIKLVGDASMLFNLDRPTSKIDISWNLFDFDPSIVRFQKGLDILDLSHNRIRGSIPKQLGQDVFPMSLFNVSYNQSCGEIPTQTNTRIGFDESAYIHNRCSCGQLLESKCKYAKMD</sequence>
<dbReference type="AlphaFoldDB" id="A0A7J7LH29"/>
<dbReference type="Proteomes" id="UP000541444">
    <property type="component" value="Unassembled WGS sequence"/>
</dbReference>
<dbReference type="InterPro" id="IPR001611">
    <property type="entry name" value="Leu-rich_rpt"/>
</dbReference>
<comment type="caution">
    <text evidence="2">The sequence shown here is derived from an EMBL/GenBank/DDBJ whole genome shotgun (WGS) entry which is preliminary data.</text>
</comment>
<organism evidence="2 3">
    <name type="scientific">Kingdonia uniflora</name>
    <dbReference type="NCBI Taxonomy" id="39325"/>
    <lineage>
        <taxon>Eukaryota</taxon>
        <taxon>Viridiplantae</taxon>
        <taxon>Streptophyta</taxon>
        <taxon>Embryophyta</taxon>
        <taxon>Tracheophyta</taxon>
        <taxon>Spermatophyta</taxon>
        <taxon>Magnoliopsida</taxon>
        <taxon>Ranunculales</taxon>
        <taxon>Circaeasteraceae</taxon>
        <taxon>Kingdonia</taxon>
    </lineage>
</organism>
<dbReference type="EMBL" id="JACGCM010002285">
    <property type="protein sequence ID" value="KAF6141858.1"/>
    <property type="molecule type" value="Genomic_DNA"/>
</dbReference>
<accession>A0A7J7LH29</accession>
<evidence type="ECO:0000256" key="1">
    <source>
        <dbReference type="ARBA" id="ARBA00004196"/>
    </source>
</evidence>
<dbReference type="Gene3D" id="3.80.10.10">
    <property type="entry name" value="Ribonuclease Inhibitor"/>
    <property type="match status" value="1"/>
</dbReference>
<evidence type="ECO:0000313" key="3">
    <source>
        <dbReference type="Proteomes" id="UP000541444"/>
    </source>
</evidence>
<proteinExistence type="predicted"/>
<dbReference type="PANTHER" id="PTHR48059:SF4">
    <property type="entry name" value="POLYGALACTURONASE INHIBITOR 1-RELATED"/>
    <property type="match status" value="1"/>
</dbReference>
<dbReference type="SUPFAM" id="SSF52058">
    <property type="entry name" value="L domain-like"/>
    <property type="match status" value="1"/>
</dbReference>
<keyword evidence="3" id="KW-1185">Reference proteome</keyword>
<dbReference type="InterPro" id="IPR032675">
    <property type="entry name" value="LRR_dom_sf"/>
</dbReference>
<name>A0A7J7LH29_9MAGN</name>
<gene>
    <name evidence="2" type="ORF">GIB67_003229</name>
</gene>
<comment type="subcellular location">
    <subcellularLocation>
        <location evidence="1">Cell envelope</location>
    </subcellularLocation>
</comment>
<dbReference type="OrthoDB" id="676979at2759"/>
<evidence type="ECO:0000313" key="2">
    <source>
        <dbReference type="EMBL" id="KAF6141858.1"/>
    </source>
</evidence>
<dbReference type="Pfam" id="PF00560">
    <property type="entry name" value="LRR_1"/>
    <property type="match status" value="4"/>
</dbReference>
<reference evidence="2 3" key="1">
    <citation type="journal article" date="2020" name="IScience">
        <title>Genome Sequencing of the Endangered Kingdonia uniflora (Circaeasteraceae, Ranunculales) Reveals Potential Mechanisms of Evolutionary Specialization.</title>
        <authorList>
            <person name="Sun Y."/>
            <person name="Deng T."/>
            <person name="Zhang A."/>
            <person name="Moore M.J."/>
            <person name="Landis J.B."/>
            <person name="Lin N."/>
            <person name="Zhang H."/>
            <person name="Zhang X."/>
            <person name="Huang J."/>
            <person name="Zhang X."/>
            <person name="Sun H."/>
            <person name="Wang H."/>
        </authorList>
    </citation>
    <scope>NUCLEOTIDE SEQUENCE [LARGE SCALE GENOMIC DNA]</scope>
    <source>
        <strain evidence="2">TB1705</strain>
        <tissue evidence="2">Leaf</tissue>
    </source>
</reference>